<dbReference type="Proteomes" id="UP000655751">
    <property type="component" value="Unassembled WGS sequence"/>
</dbReference>
<dbReference type="EMBL" id="JADMLG010000008">
    <property type="protein sequence ID" value="MBH0778845.1"/>
    <property type="molecule type" value="Genomic_DNA"/>
</dbReference>
<comment type="caution">
    <text evidence="1">The sequence shown here is derived from an EMBL/GenBank/DDBJ whole genome shotgun (WGS) entry which is preliminary data.</text>
</comment>
<accession>A0A931IED4</accession>
<sequence length="47" mass="5373">MRKISALIEVVEQLPSTYVWSLSEGCAKKTGWSVLLDWTFRADGRML</sequence>
<organism evidence="1 2">
    <name type="scientific">Nocardia bovistercoris</name>
    <dbReference type="NCBI Taxonomy" id="2785916"/>
    <lineage>
        <taxon>Bacteria</taxon>
        <taxon>Bacillati</taxon>
        <taxon>Actinomycetota</taxon>
        <taxon>Actinomycetes</taxon>
        <taxon>Mycobacteriales</taxon>
        <taxon>Nocardiaceae</taxon>
        <taxon>Nocardia</taxon>
    </lineage>
</organism>
<keyword evidence="2" id="KW-1185">Reference proteome</keyword>
<proteinExistence type="predicted"/>
<dbReference type="AlphaFoldDB" id="A0A931IED4"/>
<evidence type="ECO:0000313" key="1">
    <source>
        <dbReference type="EMBL" id="MBH0778845.1"/>
    </source>
</evidence>
<dbReference type="RefSeq" id="WP_196151136.1">
    <property type="nucleotide sequence ID" value="NZ_JADMLG010000008.1"/>
</dbReference>
<gene>
    <name evidence="1" type="ORF">IT779_21430</name>
</gene>
<protein>
    <submittedName>
        <fullName evidence="1">Uncharacterized protein</fullName>
    </submittedName>
</protein>
<name>A0A931IED4_9NOCA</name>
<reference evidence="1" key="1">
    <citation type="submission" date="2020-11" db="EMBL/GenBank/DDBJ databases">
        <title>Nocardia NEAU-351.nov., a novel actinomycete isolated from the cow dung.</title>
        <authorList>
            <person name="Zhang X."/>
        </authorList>
    </citation>
    <scope>NUCLEOTIDE SEQUENCE</scope>
    <source>
        <strain evidence="1">NEAU-351</strain>
    </source>
</reference>
<evidence type="ECO:0000313" key="2">
    <source>
        <dbReference type="Proteomes" id="UP000655751"/>
    </source>
</evidence>